<evidence type="ECO:0000313" key="3">
    <source>
        <dbReference type="Proteomes" id="UP000775547"/>
    </source>
</evidence>
<feature type="compositionally biased region" description="Low complexity" evidence="1">
    <location>
        <begin position="108"/>
        <end position="123"/>
    </location>
</feature>
<keyword evidence="3" id="KW-1185">Reference proteome</keyword>
<name>A0A9P7KC46_9AGAR</name>
<dbReference type="OrthoDB" id="10679870at2759"/>
<dbReference type="Proteomes" id="UP000775547">
    <property type="component" value="Unassembled WGS sequence"/>
</dbReference>
<gene>
    <name evidence="2" type="ORF">DXG03_009648</name>
</gene>
<proteinExistence type="predicted"/>
<protein>
    <submittedName>
        <fullName evidence="2">Uncharacterized protein</fullName>
    </submittedName>
</protein>
<dbReference type="EMBL" id="JABCKV010000096">
    <property type="protein sequence ID" value="KAG5643769.1"/>
    <property type="molecule type" value="Genomic_DNA"/>
</dbReference>
<sequence length="628" mass="67967">MAYNHNMSSHLNLNFALRILSPTGASGNGVPRSFPAPHPQNTRGSPAPPPVSPATPVITPERLAKMAKSMFIPKRRTRPSEPPSSSSPSSSSPSPRVAPPSTPCVVAKLPSSSKPSTVPSKASGAPKPLAYPFNVAQAPSSHPRKGKAKATDMDVERKCLRSLVDGMADADPYLADTTPPKVKKSFVNRFVTTVRAITKTKDGLHQSTHVSDVVPKALAQMDIELLPHISNFEVDTIDEHDGDGEDEEIDGTYPQLEPALEDDLVALFSGLTIFDEMDGDVEIDVDMERAAFAVDEMNGDADIDVMERATPAAPAVADFDFDCPMPFRLKPVRLSKSGLAHAYPMSTHRKGRADSPPLAVLPFVAITASSPASSMETLVDESMECRVLQFGRSLRKKLKNITTTARRSNAGRVYAYPSAFRKTAAYSFPVSTLPFAIDAITASSPTSCMEMLFDEHMECRPSPELGRCIRKRSKNVRAPASRSKAGRVYSHPSTSSKSVAYSVALNVLPFAISPSPNSSPHNNDLSVAMDFCNPTIALANSPVSSTETLVDTVERKPSGIRSVKKKVKELVTMGKRKKGDWGDFKHVLSGSDDGIGSAMKKAKPEGKPGWLERHYQRLKNRRGVAVWL</sequence>
<reference evidence="2" key="2">
    <citation type="submission" date="2021-10" db="EMBL/GenBank/DDBJ databases">
        <title>Phylogenomics reveals ancestral predisposition of the termite-cultivated fungus Termitomyces towards a domesticated lifestyle.</title>
        <authorList>
            <person name="Auxier B."/>
            <person name="Grum-Grzhimaylo A."/>
            <person name="Cardenas M.E."/>
            <person name="Lodge J.D."/>
            <person name="Laessoe T."/>
            <person name="Pedersen O."/>
            <person name="Smith M.E."/>
            <person name="Kuyper T.W."/>
            <person name="Franco-Molano E.A."/>
            <person name="Baroni T.J."/>
            <person name="Aanen D.K."/>
        </authorList>
    </citation>
    <scope>NUCLEOTIDE SEQUENCE</scope>
    <source>
        <strain evidence="2">AP01</strain>
        <tissue evidence="2">Mycelium</tissue>
    </source>
</reference>
<dbReference type="AlphaFoldDB" id="A0A9P7KC46"/>
<feature type="region of interest" description="Disordered" evidence="1">
    <location>
        <begin position="28"/>
        <end position="58"/>
    </location>
</feature>
<reference evidence="2" key="1">
    <citation type="submission" date="2020-07" db="EMBL/GenBank/DDBJ databases">
        <authorList>
            <person name="Nieuwenhuis M."/>
            <person name="Van De Peppel L.J.J."/>
        </authorList>
    </citation>
    <scope>NUCLEOTIDE SEQUENCE</scope>
    <source>
        <strain evidence="2">AP01</strain>
        <tissue evidence="2">Mycelium</tissue>
    </source>
</reference>
<feature type="region of interest" description="Disordered" evidence="1">
    <location>
        <begin position="72"/>
        <end position="153"/>
    </location>
</feature>
<organism evidence="2 3">
    <name type="scientific">Asterophora parasitica</name>
    <dbReference type="NCBI Taxonomy" id="117018"/>
    <lineage>
        <taxon>Eukaryota</taxon>
        <taxon>Fungi</taxon>
        <taxon>Dikarya</taxon>
        <taxon>Basidiomycota</taxon>
        <taxon>Agaricomycotina</taxon>
        <taxon>Agaricomycetes</taxon>
        <taxon>Agaricomycetidae</taxon>
        <taxon>Agaricales</taxon>
        <taxon>Tricholomatineae</taxon>
        <taxon>Lyophyllaceae</taxon>
        <taxon>Asterophora</taxon>
    </lineage>
</organism>
<evidence type="ECO:0000313" key="2">
    <source>
        <dbReference type="EMBL" id="KAG5643769.1"/>
    </source>
</evidence>
<evidence type="ECO:0000256" key="1">
    <source>
        <dbReference type="SAM" id="MobiDB-lite"/>
    </source>
</evidence>
<accession>A0A9P7KC46</accession>
<comment type="caution">
    <text evidence="2">The sequence shown here is derived from an EMBL/GenBank/DDBJ whole genome shotgun (WGS) entry which is preliminary data.</text>
</comment>
<feature type="compositionally biased region" description="Low complexity" evidence="1">
    <location>
        <begin position="83"/>
        <end position="95"/>
    </location>
</feature>